<dbReference type="CDD" id="cd06135">
    <property type="entry name" value="Orn"/>
    <property type="match status" value="1"/>
</dbReference>
<dbReference type="PANTHER" id="PTHR11046">
    <property type="entry name" value="OLIGORIBONUCLEASE, MITOCHONDRIAL"/>
    <property type="match status" value="1"/>
</dbReference>
<dbReference type="InterPro" id="IPR036397">
    <property type="entry name" value="RNaseH_sf"/>
</dbReference>
<keyword evidence="7" id="KW-1185">Reference proteome</keyword>
<gene>
    <name evidence="6" type="ORF">C0J27_03395</name>
</gene>
<feature type="domain" description="Exonuclease" evidence="5">
    <location>
        <begin position="1"/>
        <end position="165"/>
    </location>
</feature>
<keyword evidence="3" id="KW-0378">Hydrolase</keyword>
<dbReference type="OrthoDB" id="9801329at2"/>
<dbReference type="KEGG" id="cdes:C0J27_03395"/>
<evidence type="ECO:0000256" key="1">
    <source>
        <dbReference type="ARBA" id="ARBA00009921"/>
    </source>
</evidence>
<dbReference type="SUPFAM" id="SSF53098">
    <property type="entry name" value="Ribonuclease H-like"/>
    <property type="match status" value="1"/>
</dbReference>
<protein>
    <submittedName>
        <fullName evidence="6">Oligoribonuclease</fullName>
    </submittedName>
</protein>
<dbReference type="InterPro" id="IPR022894">
    <property type="entry name" value="Oligoribonuclease"/>
</dbReference>
<dbReference type="EMBL" id="CP025544">
    <property type="protein sequence ID" value="AXK61197.1"/>
    <property type="molecule type" value="Genomic_DNA"/>
</dbReference>
<evidence type="ECO:0000256" key="2">
    <source>
        <dbReference type="ARBA" id="ARBA00022722"/>
    </source>
</evidence>
<dbReference type="Proteomes" id="UP000254834">
    <property type="component" value="Chromosome"/>
</dbReference>
<reference evidence="6 7" key="1">
    <citation type="submission" date="2017-12" db="EMBL/GenBank/DDBJ databases">
        <title>Chromulinavorax destructans is a abundant pathogen of dominant heterotrophic picoflagllates.</title>
        <authorList>
            <person name="Deeg C.M."/>
            <person name="Zimmer M."/>
            <person name="Suttle C.A."/>
        </authorList>
    </citation>
    <scope>NUCLEOTIDE SEQUENCE [LARGE SCALE GENOMIC DNA]</scope>
    <source>
        <strain evidence="6 7">SeV1</strain>
    </source>
</reference>
<dbReference type="GO" id="GO:0000175">
    <property type="term" value="F:3'-5'-RNA exonuclease activity"/>
    <property type="evidence" value="ECO:0007669"/>
    <property type="project" value="InterPro"/>
</dbReference>
<keyword evidence="4" id="KW-0269">Exonuclease</keyword>
<evidence type="ECO:0000256" key="4">
    <source>
        <dbReference type="ARBA" id="ARBA00022839"/>
    </source>
</evidence>
<dbReference type="AlphaFoldDB" id="A0A345ZD30"/>
<evidence type="ECO:0000259" key="5">
    <source>
        <dbReference type="SMART" id="SM00479"/>
    </source>
</evidence>
<dbReference type="NCBIfam" id="NF003765">
    <property type="entry name" value="PRK05359.1"/>
    <property type="match status" value="1"/>
</dbReference>
<evidence type="ECO:0000313" key="7">
    <source>
        <dbReference type="Proteomes" id="UP000254834"/>
    </source>
</evidence>
<dbReference type="PANTHER" id="PTHR11046:SF0">
    <property type="entry name" value="OLIGORIBONUCLEASE, MITOCHONDRIAL"/>
    <property type="match status" value="1"/>
</dbReference>
<proteinExistence type="inferred from homology"/>
<keyword evidence="2" id="KW-0540">Nuclease</keyword>
<accession>A0A345ZD30</accession>
<organism evidence="6 7">
    <name type="scientific">Candidatus Chromulinivorax destructor</name>
    <dbReference type="NCBI Taxonomy" id="2066483"/>
    <lineage>
        <taxon>Bacteria</taxon>
        <taxon>Candidatus Babelota</taxon>
        <taxon>Candidatus Babeliae</taxon>
        <taxon>Candidatus Babeliales</taxon>
        <taxon>Candidatus Chromulinivoraceae</taxon>
        <taxon>Candidatus Chromulinivorax</taxon>
    </lineage>
</organism>
<evidence type="ECO:0000313" key="6">
    <source>
        <dbReference type="EMBL" id="AXK61197.1"/>
    </source>
</evidence>
<evidence type="ECO:0000256" key="3">
    <source>
        <dbReference type="ARBA" id="ARBA00022801"/>
    </source>
</evidence>
<name>A0A345ZD30_9BACT</name>
<dbReference type="GO" id="GO:0003676">
    <property type="term" value="F:nucleic acid binding"/>
    <property type="evidence" value="ECO:0007669"/>
    <property type="project" value="InterPro"/>
</dbReference>
<dbReference type="Pfam" id="PF00929">
    <property type="entry name" value="RNase_T"/>
    <property type="match status" value="1"/>
</dbReference>
<dbReference type="InterPro" id="IPR012337">
    <property type="entry name" value="RNaseH-like_sf"/>
</dbReference>
<dbReference type="Gene3D" id="3.30.420.10">
    <property type="entry name" value="Ribonuclease H-like superfamily/Ribonuclease H"/>
    <property type="match status" value="1"/>
</dbReference>
<dbReference type="SMART" id="SM00479">
    <property type="entry name" value="EXOIII"/>
    <property type="match status" value="1"/>
</dbReference>
<dbReference type="InterPro" id="IPR013520">
    <property type="entry name" value="Ribonucl_H"/>
</dbReference>
<comment type="similarity">
    <text evidence="1">Belongs to the oligoribonuclease family.</text>
</comment>
<sequence>MTGLDPVKDKILEIATIVTDDELNIIAEGPNLVIYQPNEVLAEMNEWCQIQHNKTGLVKAVQESEVSLEEAEQLTLEFLYEHCDENSTPMCGNSVWQDKLFIQQHMPDLAKFFHYRILDVSSIKLVINRWTKKYKLFKKLETHRALDDIKESIGELKCYKENFFKLSDENNKIC</sequence>